<sequence length="125" mass="13814">MVVFRGHYFWLLDQHRVPGPARPITPAWGVPSPIDTAFTRCNCQGKTYIFKPAVSISISWKGFPSSITAAASVPSASTPDGYKYYVFSRSQSFSVRMDSGRPAVPKARNNAPPRSHDFFKCSARA</sequence>
<evidence type="ECO:0000256" key="1">
    <source>
        <dbReference type="ARBA" id="ARBA00022729"/>
    </source>
</evidence>
<protein>
    <submittedName>
        <fullName evidence="2">Proteoglycan 4</fullName>
    </submittedName>
</protein>
<dbReference type="AlphaFoldDB" id="A0A4Z2F580"/>
<name>A0A4Z2F580_9TELE</name>
<dbReference type="PANTHER" id="PTHR22917:SF1">
    <property type="entry name" value="PROTEOGLYCAN 4"/>
    <property type="match status" value="1"/>
</dbReference>
<organism evidence="2 3">
    <name type="scientific">Liparis tanakae</name>
    <name type="common">Tanaka's snailfish</name>
    <dbReference type="NCBI Taxonomy" id="230148"/>
    <lineage>
        <taxon>Eukaryota</taxon>
        <taxon>Metazoa</taxon>
        <taxon>Chordata</taxon>
        <taxon>Craniata</taxon>
        <taxon>Vertebrata</taxon>
        <taxon>Euteleostomi</taxon>
        <taxon>Actinopterygii</taxon>
        <taxon>Neopterygii</taxon>
        <taxon>Teleostei</taxon>
        <taxon>Neoteleostei</taxon>
        <taxon>Acanthomorphata</taxon>
        <taxon>Eupercaria</taxon>
        <taxon>Perciformes</taxon>
        <taxon>Cottioidei</taxon>
        <taxon>Cottales</taxon>
        <taxon>Liparidae</taxon>
        <taxon>Liparis</taxon>
    </lineage>
</organism>
<evidence type="ECO:0000313" key="3">
    <source>
        <dbReference type="Proteomes" id="UP000314294"/>
    </source>
</evidence>
<dbReference type="EMBL" id="SRLO01001733">
    <property type="protein sequence ID" value="TNN35642.1"/>
    <property type="molecule type" value="Genomic_DNA"/>
</dbReference>
<dbReference type="Gene3D" id="2.110.10.10">
    <property type="entry name" value="Hemopexin-like domain"/>
    <property type="match status" value="1"/>
</dbReference>
<proteinExistence type="predicted"/>
<dbReference type="OrthoDB" id="413699at2759"/>
<gene>
    <name evidence="2" type="primary">PRG4_1</name>
    <name evidence="2" type="ORF">EYF80_054188</name>
</gene>
<dbReference type="GO" id="GO:0005615">
    <property type="term" value="C:extracellular space"/>
    <property type="evidence" value="ECO:0007669"/>
    <property type="project" value="TreeGrafter"/>
</dbReference>
<dbReference type="SUPFAM" id="SSF50923">
    <property type="entry name" value="Hemopexin-like domain"/>
    <property type="match status" value="1"/>
</dbReference>
<evidence type="ECO:0000313" key="2">
    <source>
        <dbReference type="EMBL" id="TNN35642.1"/>
    </source>
</evidence>
<dbReference type="InterPro" id="IPR018486">
    <property type="entry name" value="Hemopexin_CS"/>
</dbReference>
<keyword evidence="1" id="KW-0732">Signal</keyword>
<reference evidence="2 3" key="1">
    <citation type="submission" date="2019-03" db="EMBL/GenBank/DDBJ databases">
        <title>First draft genome of Liparis tanakae, snailfish: a comprehensive survey of snailfish specific genes.</title>
        <authorList>
            <person name="Kim W."/>
            <person name="Song I."/>
            <person name="Jeong J.-H."/>
            <person name="Kim D."/>
            <person name="Kim S."/>
            <person name="Ryu S."/>
            <person name="Song J.Y."/>
            <person name="Lee S.K."/>
        </authorList>
    </citation>
    <scope>NUCLEOTIDE SEQUENCE [LARGE SCALE GENOMIC DNA]</scope>
    <source>
        <tissue evidence="2">Muscle</tissue>
    </source>
</reference>
<comment type="caution">
    <text evidence="2">The sequence shown here is derived from an EMBL/GenBank/DDBJ whole genome shotgun (WGS) entry which is preliminary data.</text>
</comment>
<dbReference type="PROSITE" id="PS00024">
    <property type="entry name" value="HEMOPEXIN"/>
    <property type="match status" value="1"/>
</dbReference>
<accession>A0A4Z2F580</accession>
<dbReference type="PANTHER" id="PTHR22917">
    <property type="entry name" value="HEMOPEXIN DOMAIN-CONTAINING PROTEIN"/>
    <property type="match status" value="1"/>
</dbReference>
<dbReference type="Proteomes" id="UP000314294">
    <property type="component" value="Unassembled WGS sequence"/>
</dbReference>
<dbReference type="InterPro" id="IPR051298">
    <property type="entry name" value="Heme_transport/Cell_adhesion"/>
</dbReference>
<dbReference type="InterPro" id="IPR036375">
    <property type="entry name" value="Hemopexin-like_dom_sf"/>
</dbReference>
<keyword evidence="3" id="KW-1185">Reference proteome</keyword>